<dbReference type="Pfam" id="PF00892">
    <property type="entry name" value="EamA"/>
    <property type="match status" value="1"/>
</dbReference>
<dbReference type="NCBIfam" id="TIGR00688">
    <property type="entry name" value="rarD"/>
    <property type="match status" value="1"/>
</dbReference>
<evidence type="ECO:0000256" key="3">
    <source>
        <dbReference type="ARBA" id="ARBA00022448"/>
    </source>
</evidence>
<evidence type="ECO:0000256" key="1">
    <source>
        <dbReference type="ARBA" id="ARBA00004651"/>
    </source>
</evidence>
<keyword evidence="7 8" id="KW-0472">Membrane</keyword>
<keyword evidence="5 8" id="KW-0812">Transmembrane</keyword>
<evidence type="ECO:0000256" key="4">
    <source>
        <dbReference type="ARBA" id="ARBA00022475"/>
    </source>
</evidence>
<dbReference type="KEGG" id="cate:C2869_07995"/>
<feature type="transmembrane region" description="Helical" evidence="8">
    <location>
        <begin position="131"/>
        <end position="149"/>
    </location>
</feature>
<proteinExistence type="inferred from homology"/>
<evidence type="ECO:0000256" key="7">
    <source>
        <dbReference type="ARBA" id="ARBA00023136"/>
    </source>
</evidence>
<dbReference type="InterPro" id="IPR004626">
    <property type="entry name" value="RarD"/>
</dbReference>
<dbReference type="AlphaFoldDB" id="A0A2S0VQB2"/>
<dbReference type="PANTHER" id="PTHR22911">
    <property type="entry name" value="ACYL-MALONYL CONDENSING ENZYME-RELATED"/>
    <property type="match status" value="1"/>
</dbReference>
<feature type="transmembrane region" description="Helical" evidence="8">
    <location>
        <begin position="38"/>
        <end position="58"/>
    </location>
</feature>
<feature type="transmembrane region" description="Helical" evidence="8">
    <location>
        <begin position="7"/>
        <end position="26"/>
    </location>
</feature>
<dbReference type="Proteomes" id="UP000244441">
    <property type="component" value="Chromosome"/>
</dbReference>
<keyword evidence="4" id="KW-1003">Cell membrane</keyword>
<dbReference type="InterPro" id="IPR037185">
    <property type="entry name" value="EmrE-like"/>
</dbReference>
<feature type="transmembrane region" description="Helical" evidence="8">
    <location>
        <begin position="155"/>
        <end position="170"/>
    </location>
</feature>
<dbReference type="OrthoDB" id="369870at2"/>
<name>A0A2S0VQB2_9ALTE</name>
<feature type="transmembrane region" description="Helical" evidence="8">
    <location>
        <begin position="104"/>
        <end position="124"/>
    </location>
</feature>
<protein>
    <submittedName>
        <fullName evidence="10">EamA family transporter RarD</fullName>
    </submittedName>
</protein>
<gene>
    <name evidence="10" type="primary">rarD</name>
    <name evidence="10" type="ORF">C2869_07995</name>
</gene>
<evidence type="ECO:0000259" key="9">
    <source>
        <dbReference type="Pfam" id="PF00892"/>
    </source>
</evidence>
<organism evidence="10 11">
    <name type="scientific">Saccharobesus litoralis</name>
    <dbReference type="NCBI Taxonomy" id="2172099"/>
    <lineage>
        <taxon>Bacteria</taxon>
        <taxon>Pseudomonadati</taxon>
        <taxon>Pseudomonadota</taxon>
        <taxon>Gammaproteobacteria</taxon>
        <taxon>Alteromonadales</taxon>
        <taxon>Alteromonadaceae</taxon>
        <taxon>Saccharobesus</taxon>
    </lineage>
</organism>
<dbReference type="SUPFAM" id="SSF103481">
    <property type="entry name" value="Multidrug resistance efflux transporter EmrE"/>
    <property type="match status" value="2"/>
</dbReference>
<dbReference type="PANTHER" id="PTHR22911:SF137">
    <property type="entry name" value="SOLUTE CARRIER FAMILY 35 MEMBER G2-RELATED"/>
    <property type="match status" value="1"/>
</dbReference>
<evidence type="ECO:0000256" key="8">
    <source>
        <dbReference type="SAM" id="Phobius"/>
    </source>
</evidence>
<evidence type="ECO:0000256" key="5">
    <source>
        <dbReference type="ARBA" id="ARBA00022692"/>
    </source>
</evidence>
<keyword evidence="6 8" id="KW-1133">Transmembrane helix</keyword>
<feature type="transmembrane region" description="Helical" evidence="8">
    <location>
        <begin position="247"/>
        <end position="264"/>
    </location>
</feature>
<dbReference type="InterPro" id="IPR000620">
    <property type="entry name" value="EamA_dom"/>
</dbReference>
<sequence>MNKETKLGLLLAIGAYSLWGLFPLYFKLLASMTAVDILAHRVLWSVMFLASLLLVFFVVGKKHQPILPQIKNKKMVTLLLAAAFMLAVNWLLFIWAVIEDRVLEASFGYFINPIVSVVIGLIFLKERLSQNQLVAILLVVLAVSLQVLLLDEVPWIALALAFSFGIYGWIKKQIKMNAVLGLFIETVLMLPVLIGYLILSHRQLTELLAFDDFQQAIILISLGAVTTIPLVLFGAAAQRINLSTLGMCQYIAPSLMFLLAVVYYQEPLAAVKLMSFVLIWGALIIYSWQYLMKLRGKRLKELKLNE</sequence>
<comment type="subcellular location">
    <subcellularLocation>
        <location evidence="1">Cell membrane</location>
        <topology evidence="1">Multi-pass membrane protein</topology>
    </subcellularLocation>
</comment>
<dbReference type="GO" id="GO:0005886">
    <property type="term" value="C:plasma membrane"/>
    <property type="evidence" value="ECO:0007669"/>
    <property type="project" value="UniProtKB-SubCell"/>
</dbReference>
<evidence type="ECO:0000313" key="11">
    <source>
        <dbReference type="Proteomes" id="UP000244441"/>
    </source>
</evidence>
<dbReference type="RefSeq" id="WP_108602436.1">
    <property type="nucleotide sequence ID" value="NZ_CP026604.1"/>
</dbReference>
<dbReference type="EMBL" id="CP026604">
    <property type="protein sequence ID" value="AWB66372.1"/>
    <property type="molecule type" value="Genomic_DNA"/>
</dbReference>
<comment type="similarity">
    <text evidence="2">Belongs to the EamA transporter family.</text>
</comment>
<feature type="transmembrane region" description="Helical" evidence="8">
    <location>
        <begin position="213"/>
        <end position="235"/>
    </location>
</feature>
<evidence type="ECO:0000256" key="2">
    <source>
        <dbReference type="ARBA" id="ARBA00007362"/>
    </source>
</evidence>
<keyword evidence="3" id="KW-0813">Transport</keyword>
<feature type="transmembrane region" description="Helical" evidence="8">
    <location>
        <begin position="270"/>
        <end position="291"/>
    </location>
</feature>
<feature type="transmembrane region" description="Helical" evidence="8">
    <location>
        <begin position="182"/>
        <end position="201"/>
    </location>
</feature>
<feature type="transmembrane region" description="Helical" evidence="8">
    <location>
        <begin position="78"/>
        <end position="98"/>
    </location>
</feature>
<keyword evidence="11" id="KW-1185">Reference proteome</keyword>
<evidence type="ECO:0000256" key="6">
    <source>
        <dbReference type="ARBA" id="ARBA00022989"/>
    </source>
</evidence>
<feature type="domain" description="EamA" evidence="9">
    <location>
        <begin position="7"/>
        <end position="145"/>
    </location>
</feature>
<evidence type="ECO:0000313" key="10">
    <source>
        <dbReference type="EMBL" id="AWB66372.1"/>
    </source>
</evidence>
<accession>A0A2S0VQB2</accession>
<reference evidence="10 11" key="1">
    <citation type="submission" date="2018-01" db="EMBL/GenBank/DDBJ databases">
        <title>Genome sequence of a Cantenovulum-like bacteria.</title>
        <authorList>
            <person name="Tan W.R."/>
            <person name="Lau N.-S."/>
            <person name="Go F."/>
            <person name="Amirul A.-A.A."/>
        </authorList>
    </citation>
    <scope>NUCLEOTIDE SEQUENCE [LARGE SCALE GENOMIC DNA]</scope>
    <source>
        <strain evidence="10 11">CCB-QB4</strain>
    </source>
</reference>